<proteinExistence type="predicted"/>
<gene>
    <name evidence="3" type="ORF">JM109</name>
</gene>
<dbReference type="GeneID" id="3416461"/>
<evidence type="ECO:0000313" key="4">
    <source>
        <dbReference type="Proteomes" id="UP000124292"/>
    </source>
</evidence>
<dbReference type="KEGG" id="vg:3416461"/>
<dbReference type="RefSeq" id="YP_238412.1">
    <property type="nucleotide sequence ID" value="NC_007016.1"/>
</dbReference>
<accession>G9JMT7</accession>
<dbReference type="Proteomes" id="UP000133219">
    <property type="component" value="Segment"/>
</dbReference>
<name>G9JMT7_9GAMA</name>
<dbReference type="EMBL" id="JN885136">
    <property type="protein sequence ID" value="AEW87634.1"/>
    <property type="molecule type" value="Genomic_DNA"/>
</dbReference>
<organism evidence="3 4">
    <name type="scientific">Macaca fuscata rhadinovirus</name>
    <dbReference type="NCBI Taxonomy" id="272551"/>
    <lineage>
        <taxon>Viruses</taxon>
        <taxon>Duplodnaviria</taxon>
        <taxon>Heunggongvirae</taxon>
        <taxon>Peploviricota</taxon>
        <taxon>Herviviricetes</taxon>
        <taxon>Herpesvirales</taxon>
        <taxon>Orthoherpesviridae</taxon>
        <taxon>Gammaherpesvirinae</taxon>
        <taxon>Rhadinovirus</taxon>
        <taxon>Rhadinovirus macacinegamma11</taxon>
        <taxon>macacine gammaherpesvirus 11</taxon>
    </lineage>
</organism>
<evidence type="ECO:0000256" key="1">
    <source>
        <dbReference type="SAM" id="MobiDB-lite"/>
    </source>
</evidence>
<dbReference type="EMBL" id="JN885137">
    <property type="protein sequence ID" value="AEW87804.1"/>
    <property type="molecule type" value="Genomic_DNA"/>
</dbReference>
<feature type="region of interest" description="Disordered" evidence="1">
    <location>
        <begin position="56"/>
        <end position="86"/>
    </location>
</feature>
<sequence>MLRSSRFFTQIPDSTITQIRPLSHVFCRACKSALANSHGTNCADGRKRVNGLSAQHRCPGRLGSGRPHIRTPQPERKISTPTFSPK</sequence>
<reference evidence="4 5" key="1">
    <citation type="journal article" date="2013" name="J. Virol.">
        <title>Genomic characterization of Japanese macaque rhadinovirus, a novel herpesvirus isolated from a nonhuman primate with a spontaneous inflammatory demyelinating disease.</title>
        <authorList>
            <person name="Estep R.D."/>
            <person name="Hansen S.G."/>
            <person name="Rogers K.S."/>
            <person name="Axthelm M.K."/>
            <person name="Wong S.W."/>
        </authorList>
    </citation>
    <scope>NUCLEOTIDE SEQUENCE [LARGE SCALE GENOMIC DNA]</scope>
    <source>
        <strain evidence="3">12E2</strain>
        <strain evidence="2">3A1</strain>
    </source>
</reference>
<evidence type="ECO:0000313" key="3">
    <source>
        <dbReference type="EMBL" id="AEW87804.1"/>
    </source>
</evidence>
<protein>
    <submittedName>
        <fullName evidence="3">JM109</fullName>
    </submittedName>
</protein>
<evidence type="ECO:0000313" key="2">
    <source>
        <dbReference type="EMBL" id="AEW87634.1"/>
    </source>
</evidence>
<evidence type="ECO:0000313" key="5">
    <source>
        <dbReference type="Proteomes" id="UP000133219"/>
    </source>
</evidence>
<dbReference type="Proteomes" id="UP000124292">
    <property type="component" value="Genome"/>
</dbReference>